<organism evidence="2 3">
    <name type="scientific">Cotesia glomerata</name>
    <name type="common">Lepidopteran parasitic wasp</name>
    <name type="synonym">Apanteles glomeratus</name>
    <dbReference type="NCBI Taxonomy" id="32391"/>
    <lineage>
        <taxon>Eukaryota</taxon>
        <taxon>Metazoa</taxon>
        <taxon>Ecdysozoa</taxon>
        <taxon>Arthropoda</taxon>
        <taxon>Hexapoda</taxon>
        <taxon>Insecta</taxon>
        <taxon>Pterygota</taxon>
        <taxon>Neoptera</taxon>
        <taxon>Endopterygota</taxon>
        <taxon>Hymenoptera</taxon>
        <taxon>Apocrita</taxon>
        <taxon>Ichneumonoidea</taxon>
        <taxon>Braconidae</taxon>
        <taxon>Microgastrinae</taxon>
        <taxon>Cotesia</taxon>
    </lineage>
</organism>
<dbReference type="GO" id="GO:0006886">
    <property type="term" value="P:intracellular protein transport"/>
    <property type="evidence" value="ECO:0007669"/>
    <property type="project" value="InterPro"/>
</dbReference>
<dbReference type="Gene3D" id="1.25.40.470">
    <property type="match status" value="1"/>
</dbReference>
<comment type="caution">
    <text evidence="2">The sequence shown here is derived from an EMBL/GenBank/DDBJ whole genome shotgun (WGS) entry which is preliminary data.</text>
</comment>
<dbReference type="Proteomes" id="UP000826195">
    <property type="component" value="Unassembled WGS sequence"/>
</dbReference>
<reference evidence="2 3" key="1">
    <citation type="journal article" date="2021" name="J. Hered.">
        <title>A chromosome-level genome assembly of the parasitoid wasp, Cotesia glomerata (Hymenoptera: Braconidae).</title>
        <authorList>
            <person name="Pinto B.J."/>
            <person name="Weis J.J."/>
            <person name="Gamble T."/>
            <person name="Ode P.J."/>
            <person name="Paul R."/>
            <person name="Zaspel J.M."/>
        </authorList>
    </citation>
    <scope>NUCLEOTIDE SEQUENCE [LARGE SCALE GENOMIC DNA]</scope>
    <source>
        <strain evidence="2">CgM1</strain>
    </source>
</reference>
<protein>
    <recommendedName>
        <fullName evidence="1">Coatomer alpha subunit C-terminal domain-containing protein</fullName>
    </recommendedName>
</protein>
<dbReference type="GO" id="GO:0016192">
    <property type="term" value="P:vesicle-mediated transport"/>
    <property type="evidence" value="ECO:0007669"/>
    <property type="project" value="InterPro"/>
</dbReference>
<proteinExistence type="predicted"/>
<dbReference type="InterPro" id="IPR010714">
    <property type="entry name" value="Coatomer_asu_C"/>
</dbReference>
<feature type="domain" description="Coatomer alpha subunit C-terminal" evidence="1">
    <location>
        <begin position="86"/>
        <end position="169"/>
    </location>
</feature>
<dbReference type="AlphaFoldDB" id="A0AAV7I9V6"/>
<keyword evidence="3" id="KW-1185">Reference proteome</keyword>
<evidence type="ECO:0000313" key="3">
    <source>
        <dbReference type="Proteomes" id="UP000826195"/>
    </source>
</evidence>
<sequence>MALYFVKYEKTRFGLALECGNIEVTLEAARTLDQKSCWGVENGESGENGKEGGAEWKVEDVDLSPKLETNIAVADDGYFATLTKGLTTDGKFIESIEKLQPILLSIPLLDVDTRQDIAEAQQLIQIYHEYILNLKMERERKNAPKLTLTEQKRVCEMTAYFTHYNLQRPSNFDPKNSC</sequence>
<gene>
    <name evidence="2" type="ORF">KQX54_019144</name>
</gene>
<accession>A0AAV7I9V6</accession>
<dbReference type="GO" id="GO:0005198">
    <property type="term" value="F:structural molecule activity"/>
    <property type="evidence" value="ECO:0007669"/>
    <property type="project" value="InterPro"/>
</dbReference>
<evidence type="ECO:0000313" key="2">
    <source>
        <dbReference type="EMBL" id="KAH0555467.1"/>
    </source>
</evidence>
<name>A0AAV7I9V6_COTGL</name>
<dbReference type="Pfam" id="PF06957">
    <property type="entry name" value="COPI_C"/>
    <property type="match status" value="1"/>
</dbReference>
<evidence type="ECO:0000259" key="1">
    <source>
        <dbReference type="Pfam" id="PF06957"/>
    </source>
</evidence>
<dbReference type="GO" id="GO:0030126">
    <property type="term" value="C:COPI vesicle coat"/>
    <property type="evidence" value="ECO:0007669"/>
    <property type="project" value="InterPro"/>
</dbReference>
<dbReference type="EMBL" id="JAHXZJ010001119">
    <property type="protein sequence ID" value="KAH0555467.1"/>
    <property type="molecule type" value="Genomic_DNA"/>
</dbReference>